<feature type="binding site" evidence="9">
    <location>
        <position position="122"/>
    </location>
    <ligand>
        <name>L-aspartate</name>
        <dbReference type="ChEBI" id="CHEBI:29991"/>
    </ligand>
</feature>
<feature type="binding site" evidence="9">
    <location>
        <position position="127"/>
    </location>
    <ligand>
        <name>L-aspartate</name>
        <dbReference type="ChEBI" id="CHEBI:29991"/>
    </ligand>
</feature>
<dbReference type="RefSeq" id="WP_230866831.1">
    <property type="nucleotide sequence ID" value="NZ_CP046640.1"/>
</dbReference>
<dbReference type="EMBL" id="CP046640">
    <property type="protein sequence ID" value="QTL98394.1"/>
    <property type="molecule type" value="Genomic_DNA"/>
</dbReference>
<feature type="binding site" evidence="9">
    <location>
        <position position="37"/>
    </location>
    <ligand>
        <name>ATP</name>
        <dbReference type="ChEBI" id="CHEBI:30616"/>
    </ligand>
</feature>
<evidence type="ECO:0000313" key="12">
    <source>
        <dbReference type="EMBL" id="QTL98394.1"/>
    </source>
</evidence>
<evidence type="ECO:0000256" key="9">
    <source>
        <dbReference type="HAMAP-Rule" id="MF_00005"/>
    </source>
</evidence>
<dbReference type="Gene3D" id="3.90.1260.10">
    <property type="entry name" value="Argininosuccinate synthetase, chain A, domain 2"/>
    <property type="match status" value="1"/>
</dbReference>
<dbReference type="SUPFAM" id="SSF69864">
    <property type="entry name" value="Argininosuccinate synthetase, C-terminal domain"/>
    <property type="match status" value="1"/>
</dbReference>
<evidence type="ECO:0000256" key="2">
    <source>
        <dbReference type="ARBA" id="ARBA00011881"/>
    </source>
</evidence>
<dbReference type="AlphaFoldDB" id="A0A8A7KJV2"/>
<dbReference type="PROSITE" id="PS00564">
    <property type="entry name" value="ARGININOSUCCIN_SYN_1"/>
    <property type="match status" value="1"/>
</dbReference>
<dbReference type="NCBIfam" id="TIGR00032">
    <property type="entry name" value="argG"/>
    <property type="match status" value="1"/>
</dbReference>
<dbReference type="GO" id="GO:0005524">
    <property type="term" value="F:ATP binding"/>
    <property type="evidence" value="ECO:0007669"/>
    <property type="project" value="UniProtKB-UniRule"/>
</dbReference>
<dbReference type="InterPro" id="IPR048267">
    <property type="entry name" value="Arginosuc_syn_N"/>
</dbReference>
<evidence type="ECO:0000256" key="3">
    <source>
        <dbReference type="ARBA" id="ARBA00012286"/>
    </source>
</evidence>
<evidence type="ECO:0000259" key="11">
    <source>
        <dbReference type="Pfam" id="PF20979"/>
    </source>
</evidence>
<name>A0A8A7KJV2_9FIRM</name>
<dbReference type="InterPro" id="IPR048268">
    <property type="entry name" value="Arginosuc_syn_C"/>
</dbReference>
<keyword evidence="7 9" id="KW-0547">Nucleotide-binding</keyword>
<feature type="binding site" evidence="9">
    <location>
        <position position="276"/>
    </location>
    <ligand>
        <name>L-citrulline</name>
        <dbReference type="ChEBI" id="CHEBI:57743"/>
    </ligand>
</feature>
<dbReference type="UniPathway" id="UPA00068">
    <property type="reaction ID" value="UER00113"/>
</dbReference>
<evidence type="ECO:0000256" key="5">
    <source>
        <dbReference type="ARBA" id="ARBA00022598"/>
    </source>
</evidence>
<organism evidence="12 13">
    <name type="scientific">Iocasia fonsfrigidae</name>
    <dbReference type="NCBI Taxonomy" id="2682810"/>
    <lineage>
        <taxon>Bacteria</taxon>
        <taxon>Bacillati</taxon>
        <taxon>Bacillota</taxon>
        <taxon>Clostridia</taxon>
        <taxon>Halanaerobiales</taxon>
        <taxon>Halanaerobiaceae</taxon>
        <taxon>Iocasia</taxon>
    </lineage>
</organism>
<feature type="binding site" evidence="9">
    <location>
        <position position="126"/>
    </location>
    <ligand>
        <name>L-citrulline</name>
        <dbReference type="ChEBI" id="CHEBI:57743"/>
    </ligand>
</feature>
<dbReference type="InterPro" id="IPR014729">
    <property type="entry name" value="Rossmann-like_a/b/a_fold"/>
</dbReference>
<comment type="pathway">
    <text evidence="1 9">Amino-acid biosynthesis; L-arginine biosynthesis; L-arginine from L-ornithine and carbamoyl phosphate: step 2/3.</text>
</comment>
<proteinExistence type="inferred from homology"/>
<dbReference type="GO" id="GO:0005737">
    <property type="term" value="C:cytoplasm"/>
    <property type="evidence" value="ECO:0007669"/>
    <property type="project" value="UniProtKB-SubCell"/>
</dbReference>
<evidence type="ECO:0000256" key="7">
    <source>
        <dbReference type="ARBA" id="ARBA00022741"/>
    </source>
</evidence>
<dbReference type="SUPFAM" id="SSF52402">
    <property type="entry name" value="Adenine nucleotide alpha hydrolases-like"/>
    <property type="match status" value="1"/>
</dbReference>
<dbReference type="NCBIfam" id="NF001770">
    <property type="entry name" value="PRK00509.1"/>
    <property type="match status" value="1"/>
</dbReference>
<dbReference type="KEGG" id="ifn:GM661_10640"/>
<feature type="domain" description="Arginosuccinate synthase C-terminal" evidence="11">
    <location>
        <begin position="178"/>
        <end position="396"/>
    </location>
</feature>
<dbReference type="Proteomes" id="UP000665020">
    <property type="component" value="Chromosome"/>
</dbReference>
<keyword evidence="8 9" id="KW-0067">ATP-binding</keyword>
<dbReference type="HAMAP" id="MF_00005">
    <property type="entry name" value="Arg_succ_synth_type1"/>
    <property type="match status" value="1"/>
</dbReference>
<dbReference type="EC" id="6.3.4.5" evidence="3 9"/>
<feature type="binding site" evidence="9">
    <location>
        <position position="90"/>
    </location>
    <ligand>
        <name>L-citrulline</name>
        <dbReference type="ChEBI" id="CHEBI:57743"/>
    </ligand>
</feature>
<feature type="binding site" evidence="9">
    <location>
        <position position="264"/>
    </location>
    <ligand>
        <name>L-citrulline</name>
        <dbReference type="ChEBI" id="CHEBI:57743"/>
    </ligand>
</feature>
<dbReference type="FunFam" id="3.90.1260.10:FF:000007">
    <property type="entry name" value="Argininosuccinate synthase"/>
    <property type="match status" value="1"/>
</dbReference>
<keyword evidence="9" id="KW-0963">Cytoplasm</keyword>
<dbReference type="Pfam" id="PF00764">
    <property type="entry name" value="Arginosuc_synth"/>
    <property type="match status" value="1"/>
</dbReference>
<dbReference type="GO" id="GO:0004055">
    <property type="term" value="F:argininosuccinate synthase activity"/>
    <property type="evidence" value="ECO:0007669"/>
    <property type="project" value="UniProtKB-UniRule"/>
</dbReference>
<feature type="domain" description="Arginosuccinate synthase-like N-terminal" evidence="10">
    <location>
        <begin position="6"/>
        <end position="169"/>
    </location>
</feature>
<evidence type="ECO:0000313" key="13">
    <source>
        <dbReference type="Proteomes" id="UP000665020"/>
    </source>
</evidence>
<reference evidence="12" key="1">
    <citation type="submission" date="2019-12" db="EMBL/GenBank/DDBJ databases">
        <authorList>
            <person name="zhang j."/>
            <person name="sun C.M."/>
        </authorList>
    </citation>
    <scope>NUCLEOTIDE SEQUENCE</scope>
    <source>
        <strain evidence="12">NS-1</strain>
    </source>
</reference>
<keyword evidence="13" id="KW-1185">Reference proteome</keyword>
<feature type="binding site" evidence="9">
    <location>
        <position position="126"/>
    </location>
    <ligand>
        <name>L-aspartate</name>
        <dbReference type="ChEBI" id="CHEBI:29991"/>
    </ligand>
</feature>
<accession>A0A8A7KJV2</accession>
<comment type="subunit">
    <text evidence="2 9">Homotetramer.</text>
</comment>
<evidence type="ECO:0000259" key="10">
    <source>
        <dbReference type="Pfam" id="PF00764"/>
    </source>
</evidence>
<comment type="caution">
    <text evidence="9">Lacks conserved residue(s) required for the propagation of feature annotation.</text>
</comment>
<feature type="binding site" evidence="9">
    <location>
        <position position="130"/>
    </location>
    <ligand>
        <name>L-citrulline</name>
        <dbReference type="ChEBI" id="CHEBI:57743"/>
    </ligand>
</feature>
<sequence length="404" mass="45464">MKDINKIVLAYSGGLDTSVAIKWLKEKYNAEIIAYSANVGQIGVESWDLIEEKGYQTGAAKVYIDDVQEEFVKDYVFKALKTNALYEGKYPLATALSRPLISKKMIDIAKENGADAVAHGCTGKGNDQVRFDVSFRALNPKIDIIAPLRTWEFKTRNEEIDYAKANDIPIKATKDSPYSLDSNLWGIAIECGVLEDPWNEPPADAYYWTKDPADTPDKPLYLTIGFEKGEPVQIDGKDMEPVNLVKELNKIGSEYGVGRIDMVENRLVGIKSREIYEAPAAVILTEAHQHLEDMTLDRETSHYKRIISEKFSELLYYGLWFSPLRSAIDAFVEETQQQVSGEVRVKLFKGQCTVVGRKSPYSLYQYDLATYDTEDSFDHSSAEGFIKLWGLPTQVYGSVKGPNK</sequence>
<evidence type="ECO:0000256" key="8">
    <source>
        <dbReference type="ARBA" id="ARBA00022840"/>
    </source>
</evidence>
<dbReference type="GO" id="GO:0000050">
    <property type="term" value="P:urea cycle"/>
    <property type="evidence" value="ECO:0007669"/>
    <property type="project" value="TreeGrafter"/>
</dbReference>
<protein>
    <recommendedName>
        <fullName evidence="3 9">Argininosuccinate synthase</fullName>
        <ecNumber evidence="3 9">6.3.4.5</ecNumber>
    </recommendedName>
    <alternativeName>
        <fullName evidence="9">Citrulline--aspartate ligase</fullName>
    </alternativeName>
</protein>
<dbReference type="PANTHER" id="PTHR11587">
    <property type="entry name" value="ARGININOSUCCINATE SYNTHASE"/>
    <property type="match status" value="1"/>
</dbReference>
<dbReference type="Gene3D" id="1.20.5.470">
    <property type="entry name" value="Single helix bin"/>
    <property type="match status" value="1"/>
</dbReference>
<evidence type="ECO:0000256" key="1">
    <source>
        <dbReference type="ARBA" id="ARBA00004967"/>
    </source>
</evidence>
<evidence type="ECO:0000256" key="6">
    <source>
        <dbReference type="ARBA" id="ARBA00022605"/>
    </source>
</evidence>
<dbReference type="InterPro" id="IPR023434">
    <property type="entry name" value="Arginosuc_synth_type_1_subfam"/>
</dbReference>
<dbReference type="GO" id="GO:0006526">
    <property type="term" value="P:L-arginine biosynthetic process"/>
    <property type="evidence" value="ECO:0007669"/>
    <property type="project" value="UniProtKB-UniRule"/>
</dbReference>
<dbReference type="InterPro" id="IPR001518">
    <property type="entry name" value="Arginosuc_synth"/>
</dbReference>
<keyword evidence="5 9" id="KW-0436">Ligase</keyword>
<dbReference type="InterPro" id="IPR024074">
    <property type="entry name" value="AS_cat/multimer_dom_body"/>
</dbReference>
<dbReference type="GO" id="GO:0000053">
    <property type="term" value="P:argininosuccinate metabolic process"/>
    <property type="evidence" value="ECO:0007669"/>
    <property type="project" value="TreeGrafter"/>
</dbReference>
<comment type="subcellular location">
    <subcellularLocation>
        <location evidence="9">Cytoplasm</location>
    </subcellularLocation>
</comment>
<feature type="binding site" evidence="9">
    <location>
        <begin position="10"/>
        <end position="18"/>
    </location>
    <ligand>
        <name>ATP</name>
        <dbReference type="ChEBI" id="CHEBI:30616"/>
    </ligand>
</feature>
<dbReference type="PANTHER" id="PTHR11587:SF2">
    <property type="entry name" value="ARGININOSUCCINATE SYNTHASE"/>
    <property type="match status" value="1"/>
</dbReference>
<comment type="similarity">
    <text evidence="9">Belongs to the argininosuccinate synthase family. Type 1 subfamily.</text>
</comment>
<keyword evidence="6 9" id="KW-0028">Amino-acid biosynthesis</keyword>
<dbReference type="Gene3D" id="3.40.50.620">
    <property type="entry name" value="HUPs"/>
    <property type="match status" value="1"/>
</dbReference>
<dbReference type="InterPro" id="IPR018223">
    <property type="entry name" value="Arginosuc_synth_CS"/>
</dbReference>
<evidence type="ECO:0000256" key="4">
    <source>
        <dbReference type="ARBA" id="ARBA00022571"/>
    </source>
</evidence>
<feature type="binding site" evidence="9">
    <location>
        <position position="179"/>
    </location>
    <ligand>
        <name>L-citrulline</name>
        <dbReference type="ChEBI" id="CHEBI:57743"/>
    </ligand>
</feature>
<gene>
    <name evidence="9" type="primary">argG</name>
    <name evidence="12" type="ORF">GM661_10640</name>
</gene>
<dbReference type="CDD" id="cd01999">
    <property type="entry name" value="ASS"/>
    <property type="match status" value="1"/>
</dbReference>
<feature type="binding site" evidence="9">
    <location>
        <position position="120"/>
    </location>
    <ligand>
        <name>ATP</name>
        <dbReference type="ChEBI" id="CHEBI:30616"/>
    </ligand>
</feature>
<comment type="catalytic activity">
    <reaction evidence="9">
        <text>L-citrulline + L-aspartate + ATP = 2-(N(omega)-L-arginino)succinate + AMP + diphosphate + H(+)</text>
        <dbReference type="Rhea" id="RHEA:10932"/>
        <dbReference type="ChEBI" id="CHEBI:15378"/>
        <dbReference type="ChEBI" id="CHEBI:29991"/>
        <dbReference type="ChEBI" id="CHEBI:30616"/>
        <dbReference type="ChEBI" id="CHEBI:33019"/>
        <dbReference type="ChEBI" id="CHEBI:57472"/>
        <dbReference type="ChEBI" id="CHEBI:57743"/>
        <dbReference type="ChEBI" id="CHEBI:456215"/>
        <dbReference type="EC" id="6.3.4.5"/>
    </reaction>
</comment>
<dbReference type="FunFam" id="3.40.50.620:FF:000019">
    <property type="entry name" value="Argininosuccinate synthase"/>
    <property type="match status" value="1"/>
</dbReference>
<keyword evidence="4 9" id="KW-0055">Arginine biosynthesis</keyword>
<dbReference type="Pfam" id="PF20979">
    <property type="entry name" value="Arginosuc_syn_C"/>
    <property type="match status" value="1"/>
</dbReference>
<dbReference type="PROSITE" id="PS00565">
    <property type="entry name" value="ARGININOSUCCIN_SYN_2"/>
    <property type="match status" value="1"/>
</dbReference>